<keyword evidence="2" id="KW-1185">Reference proteome</keyword>
<name>A0A8J4REI6_9ROSI</name>
<dbReference type="Proteomes" id="UP000737018">
    <property type="component" value="Unassembled WGS sequence"/>
</dbReference>
<evidence type="ECO:0008006" key="3">
    <source>
        <dbReference type="Google" id="ProtNLM"/>
    </source>
</evidence>
<protein>
    <recommendedName>
        <fullName evidence="3">ADF-H domain-containing protein</fullName>
    </recommendedName>
</protein>
<reference evidence="1" key="1">
    <citation type="submission" date="2020-03" db="EMBL/GenBank/DDBJ databases">
        <title>Castanea mollissima Vanexum genome sequencing.</title>
        <authorList>
            <person name="Staton M."/>
        </authorList>
    </citation>
    <scope>NUCLEOTIDE SEQUENCE</scope>
    <source>
        <tissue evidence="1">Leaf</tissue>
    </source>
</reference>
<dbReference type="AlphaFoldDB" id="A0A8J4REI6"/>
<evidence type="ECO:0000313" key="1">
    <source>
        <dbReference type="EMBL" id="KAF3966564.1"/>
    </source>
</evidence>
<accession>A0A8J4REI6</accession>
<gene>
    <name evidence="1" type="ORF">CMV_009342</name>
</gene>
<sequence>MAVSDECKRKFLKLIAKRNGKFIIFKIENQSSGRDLESQMKPKRTSLHLNLPVTFLQSEKYGGLCQLQG</sequence>
<dbReference type="EMBL" id="JRKL02001025">
    <property type="protein sequence ID" value="KAF3966564.1"/>
    <property type="molecule type" value="Genomic_DNA"/>
</dbReference>
<proteinExistence type="predicted"/>
<evidence type="ECO:0000313" key="2">
    <source>
        <dbReference type="Proteomes" id="UP000737018"/>
    </source>
</evidence>
<comment type="caution">
    <text evidence="1">The sequence shown here is derived from an EMBL/GenBank/DDBJ whole genome shotgun (WGS) entry which is preliminary data.</text>
</comment>
<organism evidence="1 2">
    <name type="scientific">Castanea mollissima</name>
    <name type="common">Chinese chestnut</name>
    <dbReference type="NCBI Taxonomy" id="60419"/>
    <lineage>
        <taxon>Eukaryota</taxon>
        <taxon>Viridiplantae</taxon>
        <taxon>Streptophyta</taxon>
        <taxon>Embryophyta</taxon>
        <taxon>Tracheophyta</taxon>
        <taxon>Spermatophyta</taxon>
        <taxon>Magnoliopsida</taxon>
        <taxon>eudicotyledons</taxon>
        <taxon>Gunneridae</taxon>
        <taxon>Pentapetalae</taxon>
        <taxon>rosids</taxon>
        <taxon>fabids</taxon>
        <taxon>Fagales</taxon>
        <taxon>Fagaceae</taxon>
        <taxon>Castanea</taxon>
    </lineage>
</organism>